<evidence type="ECO:0000313" key="1">
    <source>
        <dbReference type="EMBL" id="JAH12824.1"/>
    </source>
</evidence>
<reference evidence="1" key="2">
    <citation type="journal article" date="2015" name="Fish Shellfish Immunol.">
        <title>Early steps in the European eel (Anguilla anguilla)-Vibrio vulnificus interaction in the gills: Role of the RtxA13 toxin.</title>
        <authorList>
            <person name="Callol A."/>
            <person name="Pajuelo D."/>
            <person name="Ebbesson L."/>
            <person name="Teles M."/>
            <person name="MacKenzie S."/>
            <person name="Amaro C."/>
        </authorList>
    </citation>
    <scope>NUCLEOTIDE SEQUENCE</scope>
</reference>
<dbReference type="EMBL" id="GBXM01095753">
    <property type="protein sequence ID" value="JAH12824.1"/>
    <property type="molecule type" value="Transcribed_RNA"/>
</dbReference>
<organism evidence="1">
    <name type="scientific">Anguilla anguilla</name>
    <name type="common">European freshwater eel</name>
    <name type="synonym">Muraena anguilla</name>
    <dbReference type="NCBI Taxonomy" id="7936"/>
    <lineage>
        <taxon>Eukaryota</taxon>
        <taxon>Metazoa</taxon>
        <taxon>Chordata</taxon>
        <taxon>Craniata</taxon>
        <taxon>Vertebrata</taxon>
        <taxon>Euteleostomi</taxon>
        <taxon>Actinopterygii</taxon>
        <taxon>Neopterygii</taxon>
        <taxon>Teleostei</taxon>
        <taxon>Anguilliformes</taxon>
        <taxon>Anguillidae</taxon>
        <taxon>Anguilla</taxon>
    </lineage>
</organism>
<protein>
    <submittedName>
        <fullName evidence="1">Uncharacterized protein</fullName>
    </submittedName>
</protein>
<accession>A0A0E9Q7W6</accession>
<sequence>MAKCASLLSETF</sequence>
<name>A0A0E9Q7W6_ANGAN</name>
<proteinExistence type="predicted"/>
<reference evidence="1" key="1">
    <citation type="submission" date="2014-11" db="EMBL/GenBank/DDBJ databases">
        <authorList>
            <person name="Amaro Gonzalez C."/>
        </authorList>
    </citation>
    <scope>NUCLEOTIDE SEQUENCE</scope>
</reference>